<accession>A0ABR1IUR4</accession>
<evidence type="ECO:0000313" key="3">
    <source>
        <dbReference type="Proteomes" id="UP001498398"/>
    </source>
</evidence>
<organism evidence="2 3">
    <name type="scientific">Marasmiellus scandens</name>
    <dbReference type="NCBI Taxonomy" id="2682957"/>
    <lineage>
        <taxon>Eukaryota</taxon>
        <taxon>Fungi</taxon>
        <taxon>Dikarya</taxon>
        <taxon>Basidiomycota</taxon>
        <taxon>Agaricomycotina</taxon>
        <taxon>Agaricomycetes</taxon>
        <taxon>Agaricomycetidae</taxon>
        <taxon>Agaricales</taxon>
        <taxon>Marasmiineae</taxon>
        <taxon>Omphalotaceae</taxon>
        <taxon>Marasmiellus</taxon>
    </lineage>
</organism>
<sequence length="217" mass="22736">MSFNSQGSQSFSNNNVPPVQGPSMVGSFNMGNMSMPINMNFMGGMGMNAMGAMNNMGTGGHQNDGMSIELFKANIQVTLEKVLSVQDIARNTLAGIQNAYHAGSNPTQTEANIATLKQDLLALADLMRHSGVGALPLLLPQLPPLSTDTDQSSSQIPNITVPSEEQMLAEATKSTDVLFEQLKRMRESAGTVVNLLQVASTGQSGGIGGSSSNMSIG</sequence>
<reference evidence="2 3" key="1">
    <citation type="submission" date="2024-01" db="EMBL/GenBank/DDBJ databases">
        <title>A draft genome for the cacao thread blight pathogen Marasmiellus scandens.</title>
        <authorList>
            <person name="Baruah I.K."/>
            <person name="Leung J."/>
            <person name="Bukari Y."/>
            <person name="Amoako-Attah I."/>
            <person name="Meinhardt L.W."/>
            <person name="Bailey B.A."/>
            <person name="Cohen S.P."/>
        </authorList>
    </citation>
    <scope>NUCLEOTIDE SEQUENCE [LARGE SCALE GENOMIC DNA]</scope>
    <source>
        <strain evidence="2 3">GH-19</strain>
    </source>
</reference>
<dbReference type="Proteomes" id="UP001498398">
    <property type="component" value="Unassembled WGS sequence"/>
</dbReference>
<evidence type="ECO:0000256" key="1">
    <source>
        <dbReference type="SAM" id="MobiDB-lite"/>
    </source>
</evidence>
<protein>
    <submittedName>
        <fullName evidence="2">Uncharacterized protein</fullName>
    </submittedName>
</protein>
<comment type="caution">
    <text evidence="2">The sequence shown here is derived from an EMBL/GenBank/DDBJ whole genome shotgun (WGS) entry which is preliminary data.</text>
</comment>
<gene>
    <name evidence="2" type="ORF">VKT23_016553</name>
</gene>
<name>A0ABR1IUR4_9AGAR</name>
<proteinExistence type="predicted"/>
<feature type="region of interest" description="Disordered" evidence="1">
    <location>
        <begin position="1"/>
        <end position="20"/>
    </location>
</feature>
<keyword evidence="3" id="KW-1185">Reference proteome</keyword>
<evidence type="ECO:0000313" key="2">
    <source>
        <dbReference type="EMBL" id="KAK7441560.1"/>
    </source>
</evidence>
<dbReference type="EMBL" id="JBANRG010000062">
    <property type="protein sequence ID" value="KAK7441560.1"/>
    <property type="molecule type" value="Genomic_DNA"/>
</dbReference>
<feature type="compositionally biased region" description="Low complexity" evidence="1">
    <location>
        <begin position="1"/>
        <end position="15"/>
    </location>
</feature>